<protein>
    <recommendedName>
        <fullName evidence="6">Glycosyltransferase family 8 protein</fullName>
    </recommendedName>
</protein>
<proteinExistence type="predicted"/>
<dbReference type="EMBL" id="PDLY01000002">
    <property type="protein sequence ID" value="MBA5727260.1"/>
    <property type="molecule type" value="Genomic_DNA"/>
</dbReference>
<dbReference type="Gene3D" id="3.90.550.10">
    <property type="entry name" value="Spore Coat Polysaccharide Biosynthesis Protein SpsA, Chain A"/>
    <property type="match status" value="1"/>
</dbReference>
<keyword evidence="1" id="KW-0328">Glycosyltransferase</keyword>
<organism evidence="4 5">
    <name type="scientific">Bombella mellum</name>
    <dbReference type="NCBI Taxonomy" id="2039288"/>
    <lineage>
        <taxon>Bacteria</taxon>
        <taxon>Pseudomonadati</taxon>
        <taxon>Pseudomonadota</taxon>
        <taxon>Alphaproteobacteria</taxon>
        <taxon>Acetobacterales</taxon>
        <taxon>Acetobacteraceae</taxon>
        <taxon>Bombella</taxon>
    </lineage>
</organism>
<dbReference type="Pfam" id="PF01501">
    <property type="entry name" value="Glyco_transf_8"/>
    <property type="match status" value="1"/>
</dbReference>
<dbReference type="Proteomes" id="UP000765338">
    <property type="component" value="Unassembled WGS sequence"/>
</dbReference>
<reference evidence="4 5" key="1">
    <citation type="submission" date="2017-10" db="EMBL/GenBank/DDBJ databases">
        <authorList>
            <person name="Jakob F."/>
        </authorList>
    </citation>
    <scope>NUCLEOTIDE SEQUENCE [LARGE SCALE GENOMIC DNA]</scope>
    <source>
        <strain evidence="4 5">TMW 2.1889</strain>
    </source>
</reference>
<dbReference type="InterPro" id="IPR029044">
    <property type="entry name" value="Nucleotide-diphossugar_trans"/>
</dbReference>
<keyword evidence="5" id="KW-1185">Reference proteome</keyword>
<keyword evidence="2" id="KW-0808">Transferase</keyword>
<keyword evidence="3" id="KW-0479">Metal-binding</keyword>
<evidence type="ECO:0000313" key="4">
    <source>
        <dbReference type="EMBL" id="MBA5727260.1"/>
    </source>
</evidence>
<dbReference type="PANTHER" id="PTHR13778:SF47">
    <property type="entry name" value="LIPOPOLYSACCHARIDE 1,3-GALACTOSYLTRANSFERASE"/>
    <property type="match status" value="1"/>
</dbReference>
<evidence type="ECO:0008006" key="6">
    <source>
        <dbReference type="Google" id="ProtNLM"/>
    </source>
</evidence>
<evidence type="ECO:0000313" key="5">
    <source>
        <dbReference type="Proteomes" id="UP000765338"/>
    </source>
</evidence>
<accession>A0ABR5ZSN5</accession>
<evidence type="ECO:0000256" key="2">
    <source>
        <dbReference type="ARBA" id="ARBA00022679"/>
    </source>
</evidence>
<evidence type="ECO:0000256" key="1">
    <source>
        <dbReference type="ARBA" id="ARBA00022676"/>
    </source>
</evidence>
<name>A0ABR5ZSN5_9PROT</name>
<gene>
    <name evidence="4" type="ORF">CPA56_04560</name>
</gene>
<sequence length="334" mass="39569">MSYGRLDQCWRSFLEKIVKTFMKRTVWSEEGMMDTFPIVVSFNKKYLLPALVTIKSIIDNCSDVSRIEFFVLYRELDQTVIQIAERTVAAFGSLISFVDCSSFLENMNFANDENRPLETYFPLFIPTIFREYDRVLSIDVDMLVRDDVLKIINQIPHDKKLGGVRCLIRNHRKYEDFGDFNKYSRNMLGINNPYLYVNSGLILFNMEAITEDDASYCVECIKKKWRFYDEAILNHVFKDSLHHFAQGWNFYAEHLKTSCLEFDYSMQEEVKEAQENASIYHFVADTKPWDHPQPRTRNKYRLEYRALVAEVKEEVRNQLPKIVCGFMWNKIDRA</sequence>
<dbReference type="SUPFAM" id="SSF53448">
    <property type="entry name" value="Nucleotide-diphospho-sugar transferases"/>
    <property type="match status" value="1"/>
</dbReference>
<dbReference type="InterPro" id="IPR002495">
    <property type="entry name" value="Glyco_trans_8"/>
</dbReference>
<comment type="caution">
    <text evidence="4">The sequence shown here is derived from an EMBL/GenBank/DDBJ whole genome shotgun (WGS) entry which is preliminary data.</text>
</comment>
<dbReference type="InterPro" id="IPR050748">
    <property type="entry name" value="Glycosyltrans_8_dom-fam"/>
</dbReference>
<dbReference type="PANTHER" id="PTHR13778">
    <property type="entry name" value="GLYCOSYLTRANSFERASE 8 DOMAIN-CONTAINING PROTEIN"/>
    <property type="match status" value="1"/>
</dbReference>
<evidence type="ECO:0000256" key="3">
    <source>
        <dbReference type="ARBA" id="ARBA00022723"/>
    </source>
</evidence>